<keyword evidence="1" id="KW-0812">Transmembrane</keyword>
<dbReference type="HOGENOM" id="CLU_2221773_0_0_9"/>
<evidence type="ECO:0000313" key="3">
    <source>
        <dbReference type="Proteomes" id="UP000004290"/>
    </source>
</evidence>
<dbReference type="AlphaFoldDB" id="E0PBN7"/>
<keyword evidence="1" id="KW-0472">Membrane</keyword>
<sequence length="113" mass="12503">MRWAKEYMAQLLALTFCVSFGIIMLIMTTHQARVSDLLAVQQTNFMTVSTLINYAKKNSSTDASSTGDNSGSEKDYPLNNLFAANGASYQSQEIPNALNYINIEANTNKYGFV</sequence>
<evidence type="ECO:0000256" key="1">
    <source>
        <dbReference type="SAM" id="Phobius"/>
    </source>
</evidence>
<feature type="transmembrane region" description="Helical" evidence="1">
    <location>
        <begin position="7"/>
        <end position="27"/>
    </location>
</feature>
<keyword evidence="1" id="KW-1133">Transmembrane helix</keyword>
<gene>
    <name evidence="2" type="ORF">HMPREF9319_0260</name>
</gene>
<protein>
    <submittedName>
        <fullName evidence="2">Uncharacterized protein</fullName>
    </submittedName>
</protein>
<reference evidence="2 3" key="1">
    <citation type="submission" date="2010-07" db="EMBL/GenBank/DDBJ databases">
        <authorList>
            <person name="Muzny D."/>
            <person name="Qin X."/>
            <person name="Deng J."/>
            <person name="Jiang H."/>
            <person name="Liu Y."/>
            <person name="Qu J."/>
            <person name="Song X.-Z."/>
            <person name="Zhang L."/>
            <person name="Thornton R."/>
            <person name="Coyle M."/>
            <person name="Francisco L."/>
            <person name="Jackson L."/>
            <person name="Javaid M."/>
            <person name="Korchina V."/>
            <person name="Kovar C."/>
            <person name="Mata R."/>
            <person name="Mathew T."/>
            <person name="Ngo R."/>
            <person name="Nguyen L."/>
            <person name="Nguyen N."/>
            <person name="Okwuonu G."/>
            <person name="Ongeri F."/>
            <person name="Pham C."/>
            <person name="Simmons D."/>
            <person name="Wilczek-Boney K."/>
            <person name="Hale W."/>
            <person name="Jakkamsetti A."/>
            <person name="Pham P."/>
            <person name="Ruth R."/>
            <person name="San Lucas F."/>
            <person name="Warren J."/>
            <person name="Zhang J."/>
            <person name="Zhao Z."/>
            <person name="Zhou C."/>
            <person name="Zhu D."/>
            <person name="Lee S."/>
            <person name="Bess C."/>
            <person name="Blankenburg K."/>
            <person name="Forbes L."/>
            <person name="Fu Q."/>
            <person name="Gubbala S."/>
            <person name="Hirani K."/>
            <person name="Jayaseelan J.C."/>
            <person name="Lara F."/>
            <person name="Munidasa M."/>
            <person name="Palculict T."/>
            <person name="Patil S."/>
            <person name="Pu L.-L."/>
            <person name="Saada N."/>
            <person name="Tang L."/>
            <person name="Weissenberger G."/>
            <person name="Zhu Y."/>
            <person name="Hemphill L."/>
            <person name="Shang Y."/>
            <person name="Youmans B."/>
            <person name="Ayvaz T."/>
            <person name="Ross M."/>
            <person name="Santibanez J."/>
            <person name="Aqrawi P."/>
            <person name="Gross S."/>
            <person name="Joshi V."/>
            <person name="Fowler G."/>
            <person name="Nazareth L."/>
            <person name="Reid J."/>
            <person name="Worley K."/>
            <person name="Petrosino J."/>
            <person name="Highlander S."/>
            <person name="Gibbs R."/>
        </authorList>
    </citation>
    <scope>NUCLEOTIDE SEQUENCE [LARGE SCALE GENOMIC DNA]</scope>
    <source>
        <strain evidence="2 3">ATCC 700338</strain>
    </source>
</reference>
<name>E0PBN7_STREI</name>
<proteinExistence type="predicted"/>
<evidence type="ECO:0000313" key="2">
    <source>
        <dbReference type="EMBL" id="EFM28146.1"/>
    </source>
</evidence>
<comment type="caution">
    <text evidence="2">The sequence shown here is derived from an EMBL/GenBank/DDBJ whole genome shotgun (WGS) entry which is preliminary data.</text>
</comment>
<keyword evidence="3" id="KW-1185">Reference proteome</keyword>
<accession>E0PBN7</accession>
<dbReference type="EMBL" id="AEEL01000006">
    <property type="protein sequence ID" value="EFM28146.1"/>
    <property type="molecule type" value="Genomic_DNA"/>
</dbReference>
<dbReference type="Proteomes" id="UP000004290">
    <property type="component" value="Unassembled WGS sequence"/>
</dbReference>
<organism evidence="2 3">
    <name type="scientific">Streptococcus equinus ATCC 700338</name>
    <dbReference type="NCBI Taxonomy" id="864569"/>
    <lineage>
        <taxon>Bacteria</taxon>
        <taxon>Bacillati</taxon>
        <taxon>Bacillota</taxon>
        <taxon>Bacilli</taxon>
        <taxon>Lactobacillales</taxon>
        <taxon>Streptococcaceae</taxon>
        <taxon>Streptococcus</taxon>
    </lineage>
</organism>